<comment type="caution">
    <text evidence="8">The sequence shown here is derived from an EMBL/GenBank/DDBJ whole genome shotgun (WGS) entry which is preliminary data.</text>
</comment>
<protein>
    <recommendedName>
        <fullName evidence="7">TauD/TfdA-like domain-containing protein</fullName>
    </recommendedName>
</protein>
<name>A0A9P8PNG5_9ASCO</name>
<evidence type="ECO:0000256" key="5">
    <source>
        <dbReference type="ARBA" id="ARBA00023002"/>
    </source>
</evidence>
<evidence type="ECO:0000313" key="9">
    <source>
        <dbReference type="Proteomes" id="UP000769528"/>
    </source>
</evidence>
<keyword evidence="9" id="KW-1185">Reference proteome</keyword>
<keyword evidence="3" id="KW-0479">Metal-binding</keyword>
<dbReference type="AlphaFoldDB" id="A0A9P8PNG5"/>
<dbReference type="EMBL" id="JAEUBF010000781">
    <property type="protein sequence ID" value="KAH3675142.1"/>
    <property type="molecule type" value="Genomic_DNA"/>
</dbReference>
<comment type="similarity">
    <text evidence="2">Belongs to the TfdA dioxygenase family.</text>
</comment>
<dbReference type="GO" id="GO:0000907">
    <property type="term" value="F:sulfonate dioxygenase activity"/>
    <property type="evidence" value="ECO:0007669"/>
    <property type="project" value="TreeGrafter"/>
</dbReference>
<evidence type="ECO:0000256" key="3">
    <source>
        <dbReference type="ARBA" id="ARBA00022723"/>
    </source>
</evidence>
<dbReference type="Pfam" id="PF02668">
    <property type="entry name" value="TauD"/>
    <property type="match status" value="1"/>
</dbReference>
<evidence type="ECO:0000256" key="4">
    <source>
        <dbReference type="ARBA" id="ARBA00022964"/>
    </source>
</evidence>
<keyword evidence="5" id="KW-0560">Oxidoreductase</keyword>
<dbReference type="PANTHER" id="PTHR30468:SF1">
    <property type="entry name" value="ALPHA-KETOGLUTARATE-DEPENDENT SULFONATE DIOXYGENASE"/>
    <property type="match status" value="1"/>
</dbReference>
<dbReference type="OrthoDB" id="10257314at2759"/>
<dbReference type="Gene3D" id="3.60.130.10">
    <property type="entry name" value="Clavaminate synthase-like"/>
    <property type="match status" value="1"/>
</dbReference>
<sequence>MVTATTTTATTTNTINVASKIPDKIEATSVKSLIGGYTNLDIHFRKDQDVIDPKTGVLTVGPKEYEAANHPEWLPTWDPNEKYEPYSDDFNNSHVDRAHFADSNLKNLFPEGGDYKIKKISPKLGSEVRGIQLSQLTNEQKDDLALLVAQRGVVVFREQDLKDKGLEFNKKFGEHFGPLHIHPSSGAPEGYPEFHLTYRRKDPNEYEKVFKHNLSTKGWHSDVTYEKFPPSYTFFALLQGPETGGDTLFSDGIEAYRRLSPTFKKMIQGLKVTHSSIEQAAQSRAEGSIERKTPSSNLHPLARIHPILKEKSLFISRAFITKIDGLKSEESKAILDLLTEHINNSVDLQIRASYEPGTVVVWDNRRVIHSASFDWDEGDIRHCYRITPMAERPVEEYEELEEWNRR</sequence>
<evidence type="ECO:0000313" key="8">
    <source>
        <dbReference type="EMBL" id="KAH3675142.1"/>
    </source>
</evidence>
<dbReference type="InterPro" id="IPR042098">
    <property type="entry name" value="TauD-like_sf"/>
</dbReference>
<organism evidence="8 9">
    <name type="scientific">Wickerhamomyces mucosus</name>
    <dbReference type="NCBI Taxonomy" id="1378264"/>
    <lineage>
        <taxon>Eukaryota</taxon>
        <taxon>Fungi</taxon>
        <taxon>Dikarya</taxon>
        <taxon>Ascomycota</taxon>
        <taxon>Saccharomycotina</taxon>
        <taxon>Saccharomycetes</taxon>
        <taxon>Phaffomycetales</taxon>
        <taxon>Wickerhamomycetaceae</taxon>
        <taxon>Wickerhamomyces</taxon>
    </lineage>
</organism>
<dbReference type="GO" id="GO:0046872">
    <property type="term" value="F:metal ion binding"/>
    <property type="evidence" value="ECO:0007669"/>
    <property type="project" value="UniProtKB-KW"/>
</dbReference>
<dbReference type="InterPro" id="IPR003819">
    <property type="entry name" value="TauD/TfdA-like"/>
</dbReference>
<dbReference type="Proteomes" id="UP000769528">
    <property type="component" value="Unassembled WGS sequence"/>
</dbReference>
<reference evidence="8" key="1">
    <citation type="journal article" date="2021" name="Open Biol.">
        <title>Shared evolutionary footprints suggest mitochondrial oxidative damage underlies multiple complex I losses in fungi.</title>
        <authorList>
            <person name="Schikora-Tamarit M.A."/>
            <person name="Marcet-Houben M."/>
            <person name="Nosek J."/>
            <person name="Gabaldon T."/>
        </authorList>
    </citation>
    <scope>NUCLEOTIDE SEQUENCE</scope>
    <source>
        <strain evidence="8">CBS6341</strain>
    </source>
</reference>
<accession>A0A9P8PNG5</accession>
<dbReference type="GO" id="GO:0044273">
    <property type="term" value="P:sulfur compound catabolic process"/>
    <property type="evidence" value="ECO:0007669"/>
    <property type="project" value="TreeGrafter"/>
</dbReference>
<evidence type="ECO:0000256" key="6">
    <source>
        <dbReference type="ARBA" id="ARBA00023004"/>
    </source>
</evidence>
<evidence type="ECO:0000256" key="1">
    <source>
        <dbReference type="ARBA" id="ARBA00001954"/>
    </source>
</evidence>
<keyword evidence="4" id="KW-0223">Dioxygenase</keyword>
<dbReference type="SUPFAM" id="SSF51197">
    <property type="entry name" value="Clavaminate synthase-like"/>
    <property type="match status" value="1"/>
</dbReference>
<gene>
    <name evidence="8" type="ORF">WICMUC_002798</name>
</gene>
<evidence type="ECO:0000256" key="2">
    <source>
        <dbReference type="ARBA" id="ARBA00005896"/>
    </source>
</evidence>
<dbReference type="GO" id="GO:0005737">
    <property type="term" value="C:cytoplasm"/>
    <property type="evidence" value="ECO:0007669"/>
    <property type="project" value="TreeGrafter"/>
</dbReference>
<dbReference type="FunFam" id="3.60.130.10:FF:000003">
    <property type="entry name" value="Alpha-ketoglutarate-dependent taurine dioxygenase"/>
    <property type="match status" value="1"/>
</dbReference>
<dbReference type="PANTHER" id="PTHR30468">
    <property type="entry name" value="ALPHA-KETOGLUTARATE-DEPENDENT SULFONATE DIOXYGENASE"/>
    <property type="match status" value="1"/>
</dbReference>
<keyword evidence="6" id="KW-0408">Iron</keyword>
<proteinExistence type="inferred from homology"/>
<comment type="cofactor">
    <cofactor evidence="1">
        <name>Fe(2+)</name>
        <dbReference type="ChEBI" id="CHEBI:29033"/>
    </cofactor>
</comment>
<reference evidence="8" key="2">
    <citation type="submission" date="2021-01" db="EMBL/GenBank/DDBJ databases">
        <authorList>
            <person name="Schikora-Tamarit M.A."/>
        </authorList>
    </citation>
    <scope>NUCLEOTIDE SEQUENCE</scope>
    <source>
        <strain evidence="8">CBS6341</strain>
    </source>
</reference>
<feature type="domain" description="TauD/TfdA-like" evidence="7">
    <location>
        <begin position="117"/>
        <end position="387"/>
    </location>
</feature>
<evidence type="ECO:0000259" key="7">
    <source>
        <dbReference type="Pfam" id="PF02668"/>
    </source>
</evidence>
<dbReference type="InterPro" id="IPR051323">
    <property type="entry name" value="AtsK-like"/>
</dbReference>